<reference evidence="2 3" key="1">
    <citation type="submission" date="2019-02" db="EMBL/GenBank/DDBJ databases">
        <title>Genome sequencing of the rare red list fungi Hericium alpestre (H. flagellum).</title>
        <authorList>
            <person name="Buettner E."/>
            <person name="Kellner H."/>
        </authorList>
    </citation>
    <scope>NUCLEOTIDE SEQUENCE [LARGE SCALE GENOMIC DNA]</scope>
    <source>
        <strain evidence="2 3">DSM 108284</strain>
    </source>
</reference>
<name>A0A4Y9ZWK7_9AGAM</name>
<feature type="region of interest" description="Disordered" evidence="1">
    <location>
        <begin position="372"/>
        <end position="509"/>
    </location>
</feature>
<proteinExistence type="predicted"/>
<feature type="compositionally biased region" description="Basic and acidic residues" evidence="1">
    <location>
        <begin position="556"/>
        <end position="565"/>
    </location>
</feature>
<feature type="compositionally biased region" description="Acidic residues" evidence="1">
    <location>
        <begin position="418"/>
        <end position="430"/>
    </location>
</feature>
<keyword evidence="3" id="KW-1185">Reference proteome</keyword>
<dbReference type="EMBL" id="SFCI01000657">
    <property type="protein sequence ID" value="TFY78554.1"/>
    <property type="molecule type" value="Genomic_DNA"/>
</dbReference>
<evidence type="ECO:0000256" key="1">
    <source>
        <dbReference type="SAM" id="MobiDB-lite"/>
    </source>
</evidence>
<feature type="compositionally biased region" description="Low complexity" evidence="1">
    <location>
        <begin position="142"/>
        <end position="158"/>
    </location>
</feature>
<accession>A0A4Y9ZWK7</accession>
<gene>
    <name evidence="2" type="ORF">EWM64_g5459</name>
</gene>
<feature type="region of interest" description="Disordered" evidence="1">
    <location>
        <begin position="142"/>
        <end position="172"/>
    </location>
</feature>
<sequence length="575" mass="62406">MFSFQVPEMYNVPFWTGNAYHEQTEVASSDTLYAPESGPESTFFSPALPISSEKSPVLDFRARAIVEPGLQEDPYTAIPFSTPGPGKSDRYTRPDVLIKPANASSNLVTCPTALSTASLAASARIDPPPSAFQRVNWHSAPSLSSVSSSVPRSPGSGLFRKPSIPRESSYDIDNPFTLSHTAHAYPSASDRQSAYSNVRSAQSVASPTLLNAAEPLAFHSPLLAQQSHYGDSKRIPQAHDAYASLPTHGELPDDEEPDVFAFSLPLPTGSHTTSNAGQGPVKDVKANLQDLPPSDGTSLPEYEPLEPYDPPIKHRSLSGLFSKPGPTYGVYFDSPTEDPSSSPLSSPHVYPLDVEELDFRWTPFVRDNQKTNLTLSPRIRQSDERAYSPVPRSSEPDADPPMAPSFRSMPTLVLNEKQDEDMDEDVDGEWEVSIRSHYQLPPSSLPVDNNEPESEDEDALAFAPAPGIFISPLHDGPEEEAPQPVTDAAPFPVPSPPPSKDVVSTEEDVPQWTVLEASPAVGFYLGGSPPRTPPRRAVPISVMNARLVRRGSGLPEDERYEKDSIESWTPGEGCG</sequence>
<dbReference type="Proteomes" id="UP000298061">
    <property type="component" value="Unassembled WGS sequence"/>
</dbReference>
<organism evidence="2 3">
    <name type="scientific">Hericium alpestre</name>
    <dbReference type="NCBI Taxonomy" id="135208"/>
    <lineage>
        <taxon>Eukaryota</taxon>
        <taxon>Fungi</taxon>
        <taxon>Dikarya</taxon>
        <taxon>Basidiomycota</taxon>
        <taxon>Agaricomycotina</taxon>
        <taxon>Agaricomycetes</taxon>
        <taxon>Russulales</taxon>
        <taxon>Hericiaceae</taxon>
        <taxon>Hericium</taxon>
    </lineage>
</organism>
<evidence type="ECO:0000313" key="3">
    <source>
        <dbReference type="Proteomes" id="UP000298061"/>
    </source>
</evidence>
<feature type="region of interest" description="Disordered" evidence="1">
    <location>
        <begin position="551"/>
        <end position="575"/>
    </location>
</feature>
<feature type="region of interest" description="Disordered" evidence="1">
    <location>
        <begin position="244"/>
        <end position="320"/>
    </location>
</feature>
<feature type="compositionally biased region" description="Acidic residues" evidence="1">
    <location>
        <begin position="450"/>
        <end position="459"/>
    </location>
</feature>
<comment type="caution">
    <text evidence="2">The sequence shown here is derived from an EMBL/GenBank/DDBJ whole genome shotgun (WGS) entry which is preliminary data.</text>
</comment>
<dbReference type="AlphaFoldDB" id="A0A4Y9ZWK7"/>
<evidence type="ECO:0000313" key="2">
    <source>
        <dbReference type="EMBL" id="TFY78554.1"/>
    </source>
</evidence>
<protein>
    <submittedName>
        <fullName evidence="2">Uncharacterized protein</fullName>
    </submittedName>
</protein>
<dbReference type="OrthoDB" id="3033167at2759"/>